<proteinExistence type="predicted"/>
<accession>F1TEA5</accession>
<evidence type="ECO:0000313" key="1">
    <source>
        <dbReference type="EMBL" id="EGD47071.1"/>
    </source>
</evidence>
<evidence type="ECO:0000313" key="2">
    <source>
        <dbReference type="Proteomes" id="UP000003860"/>
    </source>
</evidence>
<dbReference type="AlphaFoldDB" id="F1TEA5"/>
<dbReference type="RefSeq" id="WP_004620055.1">
    <property type="nucleotide sequence ID" value="NZ_ACXX02000009.1"/>
</dbReference>
<organism evidence="1 2">
    <name type="scientific">Ruminiclostridium papyrosolvens DSM 2782</name>
    <dbReference type="NCBI Taxonomy" id="588581"/>
    <lineage>
        <taxon>Bacteria</taxon>
        <taxon>Bacillati</taxon>
        <taxon>Bacillota</taxon>
        <taxon>Clostridia</taxon>
        <taxon>Eubacteriales</taxon>
        <taxon>Oscillospiraceae</taxon>
        <taxon>Ruminiclostridium</taxon>
    </lineage>
</organism>
<comment type="caution">
    <text evidence="1">The sequence shown here is derived from an EMBL/GenBank/DDBJ whole genome shotgun (WGS) entry which is preliminary data.</text>
</comment>
<dbReference type="STRING" id="588581.Cpap_1463"/>
<dbReference type="EMBL" id="ACXX02000009">
    <property type="protein sequence ID" value="EGD47071.1"/>
    <property type="molecule type" value="Genomic_DNA"/>
</dbReference>
<sequence length="88" mass="10245">MKILSQDKDLIFNFNSFSKIYAQDKYINGRYYGTNIFGKSLFKKHLLGTYEDGEAQLVVTEIYKLLKANSKVFYTMPEVALDLTELFL</sequence>
<name>F1TEA5_9FIRM</name>
<reference evidence="1" key="1">
    <citation type="submission" date="2009-07" db="EMBL/GenBank/DDBJ databases">
        <authorList>
            <consortium name="US DOE Joint Genome Institute (JGI-PGF)"/>
            <person name="Lucas S."/>
            <person name="Copeland A."/>
            <person name="Lapidus A."/>
            <person name="Glavina del Rio T."/>
            <person name="Tice H."/>
            <person name="Bruce D."/>
            <person name="Goodwin L."/>
            <person name="Pitluck S."/>
            <person name="Larimer F."/>
            <person name="Land M.L."/>
            <person name="Mouttaki H."/>
            <person name="He Z."/>
            <person name="Zhou J."/>
            <person name="Hemme C.L."/>
        </authorList>
    </citation>
    <scope>NUCLEOTIDE SEQUENCE [LARGE SCALE GENOMIC DNA]</scope>
    <source>
        <strain evidence="1">DSM 2782</strain>
    </source>
</reference>
<reference evidence="1" key="2">
    <citation type="submission" date="2011-01" db="EMBL/GenBank/DDBJ databases">
        <title>The Non-contiguous Finished genome of Clostridium papyrosolvens.</title>
        <authorList>
            <person name="Lucas S."/>
            <person name="Copeland A."/>
            <person name="Lapidus A."/>
            <person name="Cheng J.-F."/>
            <person name="Goodwin L."/>
            <person name="Pitluck S."/>
            <person name="Misra M."/>
            <person name="Chertkov O."/>
            <person name="Detter J.C."/>
            <person name="Han C."/>
            <person name="Tapia R."/>
            <person name="Land M."/>
            <person name="Hauser L."/>
            <person name="Kyrpides N."/>
            <person name="Ivanova N."/>
            <person name="Pagani I."/>
            <person name="Mouttaki H."/>
            <person name="He Z."/>
            <person name="Zhou J."/>
            <person name="Hemme C.L."/>
            <person name="Woyke T."/>
        </authorList>
    </citation>
    <scope>NUCLEOTIDE SEQUENCE [LARGE SCALE GENOMIC DNA]</scope>
    <source>
        <strain evidence="1">DSM 2782</strain>
    </source>
</reference>
<keyword evidence="2" id="KW-1185">Reference proteome</keyword>
<dbReference type="Proteomes" id="UP000003860">
    <property type="component" value="Unassembled WGS sequence"/>
</dbReference>
<gene>
    <name evidence="1" type="ORF">Cpap_1463</name>
</gene>
<protein>
    <submittedName>
        <fullName evidence="1">Uncharacterized protein</fullName>
    </submittedName>
</protein>